<accession>Q38E47</accession>
<dbReference type="KEGG" id="tbr:Tb09.211.1090"/>
<protein>
    <submittedName>
        <fullName evidence="1">Uncharacterized protein</fullName>
    </submittedName>
</protein>
<keyword evidence="2" id="KW-1185">Reference proteome</keyword>
<evidence type="ECO:0000313" key="1">
    <source>
        <dbReference type="EMBL" id="EAN76923.1"/>
    </source>
</evidence>
<reference evidence="1 2" key="2">
    <citation type="journal article" date="2005" name="Science">
        <title>The genome of the African trypanosome Trypanosoma brucei.</title>
        <authorList>
            <person name="Berriman M."/>
            <person name="Ghedin E."/>
            <person name="Hertz-Fowler C."/>
            <person name="Blandin G."/>
            <person name="Renauld H."/>
            <person name="Bartholomeu D.C."/>
            <person name="Lennard N.J."/>
            <person name="Caler E."/>
            <person name="Hamlin N.E."/>
            <person name="Haas B."/>
            <person name="Bohme U."/>
            <person name="Hannick L."/>
            <person name="Aslett M.A."/>
            <person name="Shallom J."/>
            <person name="Marcello L."/>
            <person name="Hou L."/>
            <person name="Wickstead B."/>
            <person name="Alsmark U.C."/>
            <person name="Arrowsmith C."/>
            <person name="Atkin R.J."/>
            <person name="Barron A.J."/>
            <person name="Bringaud F."/>
            <person name="Brooks K."/>
            <person name="Carrington M."/>
            <person name="Cherevach I."/>
            <person name="Chillingworth T.J."/>
            <person name="Churcher C."/>
            <person name="Clark L.N."/>
            <person name="Corton C.H."/>
            <person name="Cronin A."/>
            <person name="Davies R.M."/>
            <person name="Doggett J."/>
            <person name="Djikeng A."/>
            <person name="Feldblyum T."/>
            <person name="Field M.C."/>
            <person name="Fraser A."/>
            <person name="Goodhead I."/>
            <person name="Hance Z."/>
            <person name="Harper D."/>
            <person name="Harris B.R."/>
            <person name="Hauser H."/>
            <person name="Hostetler J."/>
            <person name="Ivens A."/>
            <person name="Jagels K."/>
            <person name="Johnson D."/>
            <person name="Johnson J."/>
            <person name="Jones K."/>
            <person name="Kerhornou A.X."/>
            <person name="Koo H."/>
            <person name="Larke N."/>
            <person name="Landfear S."/>
            <person name="Larkin C."/>
            <person name="Leech V."/>
            <person name="Line A."/>
            <person name="Lord A."/>
            <person name="Macleod A."/>
            <person name="Mooney P.J."/>
            <person name="Moule S."/>
            <person name="Martin D.M."/>
            <person name="Morgan G.W."/>
            <person name="Mungall K."/>
            <person name="Norbertczak H."/>
            <person name="Ormond D."/>
            <person name="Pai G."/>
            <person name="Peacock C.S."/>
            <person name="Peterson J."/>
            <person name="Quail M.A."/>
            <person name="Rabbinowitsch E."/>
            <person name="Rajandream M.A."/>
            <person name="Reitter C."/>
            <person name="Salzberg S.L."/>
            <person name="Sanders M."/>
            <person name="Schobel S."/>
            <person name="Sharp S."/>
            <person name="Simmonds M."/>
            <person name="Simpson A.J."/>
            <person name="Tallon L."/>
            <person name="Turner C.M."/>
            <person name="Tait A."/>
            <person name="Tivey A.R."/>
            <person name="Van Aken S."/>
            <person name="Walker D."/>
            <person name="Wanless D."/>
            <person name="Wang S."/>
            <person name="White B."/>
            <person name="White O."/>
            <person name="Whitehead S."/>
            <person name="Woodward J."/>
            <person name="Wortman J."/>
            <person name="Adams M.D."/>
            <person name="Embley T.M."/>
            <person name="Gull K."/>
            <person name="Ullu E."/>
            <person name="Barry J.D."/>
            <person name="Fairlamb A.H."/>
            <person name="Opperdoes F."/>
            <person name="Barrell B.G."/>
            <person name="Donelson J.E."/>
            <person name="Hall N."/>
            <person name="Fraser C.M."/>
            <person name="Melville S.E."/>
            <person name="El-Sayed N.M."/>
        </authorList>
    </citation>
    <scope>NUCLEOTIDE SEQUENCE [LARGE SCALE GENOMIC DNA]</scope>
    <source>
        <strain evidence="1 2">927/4 GUTat10.1</strain>
    </source>
</reference>
<dbReference type="GeneID" id="3660642"/>
<dbReference type="PaxDb" id="5691-EAN76923"/>
<dbReference type="RefSeq" id="XP_827253.1">
    <property type="nucleotide sequence ID" value="XM_822160.1"/>
</dbReference>
<name>Q38E47_TRYB2</name>
<reference evidence="1 2" key="1">
    <citation type="journal article" date="2005" name="Science">
        <title>Comparative genomics of trypanosomatid parasitic protozoa.</title>
        <authorList>
            <person name="El-Sayed N.M."/>
            <person name="Myler P.J."/>
            <person name="Blandin G."/>
            <person name="Berriman M."/>
            <person name="Crabtree J."/>
            <person name="Aggarwal G."/>
            <person name="Caler E."/>
            <person name="Renauld H."/>
            <person name="Worthey E.A."/>
            <person name="Hertz-Fowler C."/>
            <person name="Ghedin E."/>
            <person name="Peacock C."/>
            <person name="Bartholomeu D.C."/>
            <person name="Haas B.J."/>
            <person name="Tran A.N."/>
            <person name="Wortman J.R."/>
            <person name="Alsmark U.C."/>
            <person name="Angiuoli S."/>
            <person name="Anupama A."/>
            <person name="Badger J."/>
            <person name="Bringaud F."/>
            <person name="Cadag E."/>
            <person name="Carlton J.M."/>
            <person name="Cerqueira G.C."/>
            <person name="Creasy T."/>
            <person name="Delcher A.L."/>
            <person name="Djikeng A."/>
            <person name="Embley T.M."/>
            <person name="Hauser C."/>
            <person name="Ivens A.C."/>
            <person name="Kummerfeld S.K."/>
            <person name="Pereira-Leal J.B."/>
            <person name="Nilsson D."/>
            <person name="Peterson J."/>
            <person name="Salzberg S.L."/>
            <person name="Shallom J."/>
            <person name="Silva J.C."/>
            <person name="Sundaram J."/>
            <person name="Westenberger S."/>
            <person name="White O."/>
            <person name="Melville S.E."/>
            <person name="Donelson J.E."/>
            <person name="Andersson B."/>
            <person name="Stuart K.D."/>
            <person name="Hall N."/>
        </authorList>
    </citation>
    <scope>NUCLEOTIDE SEQUENCE [LARGE SCALE GENOMIC DNA]</scope>
    <source>
        <strain evidence="1 2">927/4 GUTat10.1</strain>
    </source>
</reference>
<dbReference type="AlphaFoldDB" id="Q38E47"/>
<sequence length="105" mass="12726">MEVSNEDNLNIDGDDDYYYYYGRNETEAPKSFVCVFFFPFPFCFFIHWGTVHPSSREWCEENSFDDASEYEEKNGFAFVCLFSCRMKGRRREKRRSFVVSVKEWR</sequence>
<proteinExistence type="predicted"/>
<evidence type="ECO:0000313" key="2">
    <source>
        <dbReference type="Proteomes" id="UP000008524"/>
    </source>
</evidence>
<dbReference type="EMBL" id="CM000207">
    <property type="protein sequence ID" value="EAN76923.1"/>
    <property type="molecule type" value="Genomic_DNA"/>
</dbReference>
<organism evidence="1 2">
    <name type="scientific">Trypanosoma brucei brucei (strain 927/4 GUTat10.1)</name>
    <dbReference type="NCBI Taxonomy" id="185431"/>
    <lineage>
        <taxon>Eukaryota</taxon>
        <taxon>Discoba</taxon>
        <taxon>Euglenozoa</taxon>
        <taxon>Kinetoplastea</taxon>
        <taxon>Metakinetoplastina</taxon>
        <taxon>Trypanosomatida</taxon>
        <taxon>Trypanosomatidae</taxon>
        <taxon>Trypanosoma</taxon>
    </lineage>
</organism>
<dbReference type="Proteomes" id="UP000008524">
    <property type="component" value="Chromosome 9"/>
</dbReference>
<gene>
    <name evidence="1" type="ORF">Tb09.211.1090</name>
</gene>
<dbReference type="InParanoid" id="Q38E47"/>